<dbReference type="SMART" id="SM01193">
    <property type="entry name" value="Enolase_N"/>
    <property type="match status" value="1"/>
</dbReference>
<feature type="binding site" evidence="12">
    <location>
        <position position="162"/>
    </location>
    <ligand>
        <name>substrate</name>
    </ligand>
</feature>
<evidence type="ECO:0000256" key="6">
    <source>
        <dbReference type="ARBA" id="ARBA00022842"/>
    </source>
</evidence>
<sequence length="413" mass="44872">MHRIQKIKAREIFNSRGWPTIEVEVTTSCGKVGCAIAPSGASKGVLEACELLDDDKERLSGRGVLRAIENVHKIIAPALIGKSVAAQTEIDSLLIQLDGTRNKSVLGANTITAVSLAVAKANASVRSVPLCTVFHNLLTSETEDFVYVPPVPMLNVINGGLHADNMLAIQEFMICPVGCHSFRESMEKAAEVFHRLKVLLKQYGKSTNVGDEGGFAPDLSSTEETLGLLSEAIGDDGECIKIALDAASSTFYKDGKYSIDGKLLNVNEMIDFYTAIIERYNIISIEDPLQESDWDSWQLITKKLSDKIYIVGDDIFVTNPKMIERGIRTGVANAVLVKINQVGTVTETIEGIKLARKAGYKVVISHRSGETEDVSIAHLAVACGGAFLKAGSLSRSERVAKYNEVLRLEEVFL</sequence>
<evidence type="ECO:0000256" key="11">
    <source>
        <dbReference type="PIRSR" id="PIRSR001400-1"/>
    </source>
</evidence>
<evidence type="ECO:0000313" key="17">
    <source>
        <dbReference type="Proteomes" id="UP000464912"/>
    </source>
</evidence>
<comment type="cofactor">
    <cofactor evidence="10">
        <name>Mg(2+)</name>
        <dbReference type="ChEBI" id="CHEBI:18420"/>
    </cofactor>
    <text evidence="10">Binds a second Mg(2+) ion via substrate during catalysis.</text>
</comment>
<keyword evidence="10" id="KW-0963">Cytoplasm</keyword>
<feature type="binding site" evidence="12">
    <location>
        <position position="171"/>
    </location>
    <ligand>
        <name>substrate</name>
    </ligand>
</feature>
<keyword evidence="17" id="KW-1185">Reference proteome</keyword>
<evidence type="ECO:0000259" key="14">
    <source>
        <dbReference type="SMART" id="SM01192"/>
    </source>
</evidence>
<feature type="binding site" evidence="12">
    <location>
        <position position="313"/>
    </location>
    <ligand>
        <name>substrate</name>
    </ligand>
</feature>
<feature type="binding site" evidence="10 13">
    <location>
        <position position="286"/>
    </location>
    <ligand>
        <name>Mg(2+)</name>
        <dbReference type="ChEBI" id="CHEBI:18420"/>
    </ligand>
</feature>
<keyword evidence="8 10" id="KW-0456">Lyase</keyword>
<dbReference type="InterPro" id="IPR029017">
    <property type="entry name" value="Enolase-like_N"/>
</dbReference>
<organism evidence="16 17">
    <name type="scientific">Neorickettsia findlayensis</name>
    <dbReference type="NCBI Taxonomy" id="2686014"/>
    <lineage>
        <taxon>Bacteria</taxon>
        <taxon>Pseudomonadati</taxon>
        <taxon>Pseudomonadota</taxon>
        <taxon>Alphaproteobacteria</taxon>
        <taxon>Rickettsiales</taxon>
        <taxon>Anaplasmataceae</taxon>
        <taxon>Neorickettsia</taxon>
    </lineage>
</organism>
<comment type="cofactor">
    <cofactor evidence="13">
        <name>Mg(2+)</name>
        <dbReference type="ChEBI" id="CHEBI:18420"/>
    </cofactor>
    <text evidence="13">Mg(2+) is required for catalysis and for stabilizing the dimer.</text>
</comment>
<feature type="domain" description="Enolase C-terminal TIM barrel" evidence="14">
    <location>
        <begin position="146"/>
        <end position="412"/>
    </location>
</feature>
<dbReference type="Gene3D" id="3.20.20.120">
    <property type="entry name" value="Enolase-like C-terminal domain"/>
    <property type="match status" value="1"/>
</dbReference>
<dbReference type="AlphaFoldDB" id="A0A6P1GA74"/>
<dbReference type="Proteomes" id="UP000464912">
    <property type="component" value="Chromosome"/>
</dbReference>
<dbReference type="SFLD" id="SFLDS00001">
    <property type="entry name" value="Enolase"/>
    <property type="match status" value="1"/>
</dbReference>
<dbReference type="InterPro" id="IPR020811">
    <property type="entry name" value="Enolase_N"/>
</dbReference>
<dbReference type="InterPro" id="IPR020810">
    <property type="entry name" value="Enolase_C"/>
</dbReference>
<evidence type="ECO:0000256" key="2">
    <source>
        <dbReference type="ARBA" id="ARBA00009604"/>
    </source>
</evidence>
<feature type="active site" description="Proton donor" evidence="10 11">
    <location>
        <position position="212"/>
    </location>
</feature>
<dbReference type="HAMAP" id="MF_00318">
    <property type="entry name" value="Enolase"/>
    <property type="match status" value="1"/>
</dbReference>
<keyword evidence="6 10" id="KW-0460">Magnesium</keyword>
<evidence type="ECO:0000256" key="9">
    <source>
        <dbReference type="ARBA" id="ARBA00045763"/>
    </source>
</evidence>
<dbReference type="GO" id="GO:0006096">
    <property type="term" value="P:glycolytic process"/>
    <property type="evidence" value="ECO:0007669"/>
    <property type="project" value="UniProtKB-UniRule"/>
</dbReference>
<dbReference type="EC" id="4.2.1.11" evidence="3 10"/>
<dbReference type="SFLD" id="SFLDF00002">
    <property type="entry name" value="enolase"/>
    <property type="match status" value="1"/>
</dbReference>
<evidence type="ECO:0000256" key="13">
    <source>
        <dbReference type="PIRSR" id="PIRSR001400-3"/>
    </source>
</evidence>
<feature type="binding site" evidence="12">
    <location>
        <position position="389"/>
    </location>
    <ligand>
        <name>substrate</name>
    </ligand>
</feature>
<evidence type="ECO:0000259" key="15">
    <source>
        <dbReference type="SMART" id="SM01193"/>
    </source>
</evidence>
<dbReference type="RefSeq" id="WP_160095739.1">
    <property type="nucleotide sequence ID" value="NZ_CP047224.1"/>
</dbReference>
<feature type="binding site" evidence="13">
    <location>
        <position position="271"/>
    </location>
    <ligand>
        <name>Mg(2+)</name>
        <dbReference type="ChEBI" id="CHEBI:18420"/>
    </ligand>
</feature>
<gene>
    <name evidence="10" type="primary">eno</name>
    <name evidence="16" type="ORF">GP480_02980</name>
</gene>
<evidence type="ECO:0000256" key="1">
    <source>
        <dbReference type="ARBA" id="ARBA00005031"/>
    </source>
</evidence>
<reference evidence="16 17" key="2">
    <citation type="journal article" date="2020" name="MBio">
        <title>Isolation and Molecular Analysis of a Novel Neorickettsia Species That Causes Potomac Horse Fever.</title>
        <authorList>
            <person name="Teymournejad O."/>
            <person name="Lin M."/>
            <person name="Bekebrede H."/>
            <person name="Kamr A."/>
            <person name="Toribio R.E."/>
            <person name="Arroyo L.G."/>
            <person name="Baird J.D."/>
            <person name="Rikihisa Y."/>
        </authorList>
    </citation>
    <scope>NUCLEOTIDE SEQUENCE [LARGE SCALE GENOMIC DNA]</scope>
    <source>
        <strain evidence="16 17">Fin17</strain>
    </source>
</reference>
<evidence type="ECO:0000256" key="7">
    <source>
        <dbReference type="ARBA" id="ARBA00023152"/>
    </source>
</evidence>
<keyword evidence="10 13" id="KW-0479">Metal-binding</keyword>
<feature type="binding site" evidence="10">
    <location>
        <position position="170"/>
    </location>
    <ligand>
        <name>(2R)-2-phosphoglycerate</name>
        <dbReference type="ChEBI" id="CHEBI:58289"/>
    </ligand>
</feature>
<evidence type="ECO:0000313" key="16">
    <source>
        <dbReference type="EMBL" id="QHD65389.1"/>
    </source>
</evidence>
<accession>A0A6P1GA74</accession>
<evidence type="ECO:0000256" key="3">
    <source>
        <dbReference type="ARBA" id="ARBA00012058"/>
    </source>
</evidence>
<keyword evidence="7 10" id="KW-0324">Glycolysis</keyword>
<dbReference type="GO" id="GO:0000015">
    <property type="term" value="C:phosphopyruvate hydratase complex"/>
    <property type="evidence" value="ECO:0007669"/>
    <property type="project" value="InterPro"/>
</dbReference>
<dbReference type="Pfam" id="PF03952">
    <property type="entry name" value="Enolase_N"/>
    <property type="match status" value="1"/>
</dbReference>
<feature type="binding site" evidence="10">
    <location>
        <position position="338"/>
    </location>
    <ligand>
        <name>(2R)-2-phosphoglycerate</name>
        <dbReference type="ChEBI" id="CHEBI:58289"/>
    </ligand>
</feature>
<dbReference type="CDD" id="cd03313">
    <property type="entry name" value="enolase"/>
    <property type="match status" value="1"/>
</dbReference>
<dbReference type="KEGG" id="nef:GP480_02980"/>
<protein>
    <recommendedName>
        <fullName evidence="4 10">Enolase</fullName>
        <ecNumber evidence="3 10">4.2.1.11</ecNumber>
    </recommendedName>
    <alternativeName>
        <fullName evidence="10">2-phospho-D-glycerate hydro-lyase</fullName>
    </alternativeName>
    <alternativeName>
        <fullName evidence="10">2-phosphoglycerate dehydratase</fullName>
    </alternativeName>
</protein>
<dbReference type="GO" id="GO:0005576">
    <property type="term" value="C:extracellular region"/>
    <property type="evidence" value="ECO:0007669"/>
    <property type="project" value="UniProtKB-SubCell"/>
</dbReference>
<dbReference type="SUPFAM" id="SSF51604">
    <property type="entry name" value="Enolase C-terminal domain-like"/>
    <property type="match status" value="1"/>
</dbReference>
<keyword evidence="16" id="KW-0670">Pyruvate</keyword>
<dbReference type="NCBIfam" id="TIGR01060">
    <property type="entry name" value="eno"/>
    <property type="match status" value="1"/>
</dbReference>
<comment type="catalytic activity">
    <reaction evidence="10">
        <text>(2R)-2-phosphoglycerate = phosphoenolpyruvate + H2O</text>
        <dbReference type="Rhea" id="RHEA:10164"/>
        <dbReference type="ChEBI" id="CHEBI:15377"/>
        <dbReference type="ChEBI" id="CHEBI:58289"/>
        <dbReference type="ChEBI" id="CHEBI:58702"/>
        <dbReference type="EC" id="4.2.1.11"/>
    </reaction>
</comment>
<dbReference type="InterPro" id="IPR036849">
    <property type="entry name" value="Enolase-like_C_sf"/>
</dbReference>
<comment type="function">
    <text evidence="9 10">Catalyzes the reversible conversion of 2-phosphoglycerate (2-PG) into phosphoenolpyruvate (PEP). It is essential for the degradation of carbohydrates via glycolysis.</text>
</comment>
<feature type="domain" description="Enolase N-terminal" evidence="15">
    <location>
        <begin position="4"/>
        <end position="134"/>
    </location>
</feature>
<feature type="binding site" evidence="10">
    <location>
        <position position="245"/>
    </location>
    <ligand>
        <name>Mg(2+)</name>
        <dbReference type="ChEBI" id="CHEBI:18420"/>
    </ligand>
</feature>
<feature type="binding site" evidence="10">
    <location>
        <position position="389"/>
    </location>
    <ligand>
        <name>(2R)-2-phosphoglycerate</name>
        <dbReference type="ChEBI" id="CHEBI:58289"/>
    </ligand>
</feature>
<evidence type="ECO:0000256" key="10">
    <source>
        <dbReference type="HAMAP-Rule" id="MF_00318"/>
    </source>
</evidence>
<evidence type="ECO:0000256" key="12">
    <source>
        <dbReference type="PIRSR" id="PIRSR001400-2"/>
    </source>
</evidence>
<feature type="binding site" evidence="10">
    <location>
        <position position="368"/>
    </location>
    <ligand>
        <name>(2R)-2-phosphoglycerate</name>
        <dbReference type="ChEBI" id="CHEBI:58289"/>
    </ligand>
</feature>
<feature type="binding site" evidence="10 13">
    <location>
        <position position="313"/>
    </location>
    <ligand>
        <name>Mg(2+)</name>
        <dbReference type="ChEBI" id="CHEBI:18420"/>
    </ligand>
</feature>
<feature type="binding site" evidence="12">
    <location>
        <position position="286"/>
    </location>
    <ligand>
        <name>substrate</name>
    </ligand>
</feature>
<dbReference type="Gene3D" id="3.30.390.10">
    <property type="entry name" value="Enolase-like, N-terminal domain"/>
    <property type="match status" value="1"/>
</dbReference>
<dbReference type="GO" id="GO:0004634">
    <property type="term" value="F:phosphopyruvate hydratase activity"/>
    <property type="evidence" value="ECO:0007669"/>
    <property type="project" value="UniProtKB-UniRule"/>
</dbReference>
<dbReference type="SFLD" id="SFLDG00178">
    <property type="entry name" value="enolase"/>
    <property type="match status" value="1"/>
</dbReference>
<reference evidence="16 17" key="1">
    <citation type="journal article" date="2020" name="MBio">
        <title>Erratum for Teymournejad et al., 'Isolation and Molecular Analysis of a Novel Neorickettsia Species That Causes Potomac Horse Fever'.</title>
        <authorList>
            <person name="Teymournejad O."/>
            <person name="Lin M."/>
            <person name="Bekebrede H."/>
            <person name="Kamr A."/>
            <person name="Toribio R.E."/>
            <person name="Arroyo L.G."/>
            <person name="Baird J.D."/>
            <person name="Rikihisa Y."/>
        </authorList>
    </citation>
    <scope>NUCLEOTIDE SEQUENCE [LARGE SCALE GENOMIC DNA]</scope>
    <source>
        <strain evidence="16 17">Fin17</strain>
    </source>
</reference>
<feature type="binding site" evidence="12">
    <location>
        <begin position="365"/>
        <end position="368"/>
    </location>
    <ligand>
        <name>substrate</name>
    </ligand>
</feature>
<feature type="active site" description="Proton acceptor" evidence="10 11">
    <location>
        <position position="338"/>
    </location>
</feature>
<dbReference type="InterPro" id="IPR020809">
    <property type="entry name" value="Enolase_CS"/>
</dbReference>
<dbReference type="GO" id="GO:0000287">
    <property type="term" value="F:magnesium ion binding"/>
    <property type="evidence" value="ECO:0007669"/>
    <property type="project" value="UniProtKB-UniRule"/>
</dbReference>
<dbReference type="PROSITE" id="PS00164">
    <property type="entry name" value="ENOLASE"/>
    <property type="match status" value="1"/>
</dbReference>
<dbReference type="Pfam" id="PF00113">
    <property type="entry name" value="Enolase_C"/>
    <property type="match status" value="1"/>
</dbReference>
<dbReference type="PIRSF" id="PIRSF001400">
    <property type="entry name" value="Enolase"/>
    <property type="match status" value="1"/>
</dbReference>
<dbReference type="PANTHER" id="PTHR11902:SF1">
    <property type="entry name" value="ENOLASE"/>
    <property type="match status" value="1"/>
</dbReference>
<dbReference type="UniPathway" id="UPA00109">
    <property type="reaction ID" value="UER00187"/>
</dbReference>
<dbReference type="PANTHER" id="PTHR11902">
    <property type="entry name" value="ENOLASE"/>
    <property type="match status" value="1"/>
</dbReference>
<dbReference type="SUPFAM" id="SSF54826">
    <property type="entry name" value="Enolase N-terminal domain-like"/>
    <property type="match status" value="1"/>
</dbReference>
<evidence type="ECO:0000256" key="8">
    <source>
        <dbReference type="ARBA" id="ARBA00023239"/>
    </source>
</evidence>
<dbReference type="GO" id="GO:0009986">
    <property type="term" value="C:cell surface"/>
    <property type="evidence" value="ECO:0007669"/>
    <property type="project" value="UniProtKB-SubCell"/>
</dbReference>
<keyword evidence="5 10" id="KW-0964">Secreted</keyword>
<name>A0A6P1GA74_9RICK</name>
<dbReference type="EMBL" id="CP047224">
    <property type="protein sequence ID" value="QHD65389.1"/>
    <property type="molecule type" value="Genomic_DNA"/>
</dbReference>
<dbReference type="PRINTS" id="PR00148">
    <property type="entry name" value="ENOLASE"/>
</dbReference>
<feature type="binding site" evidence="10">
    <location>
        <position position="367"/>
    </location>
    <ligand>
        <name>(2R)-2-phosphoglycerate</name>
        <dbReference type="ChEBI" id="CHEBI:58289"/>
    </ligand>
</feature>
<dbReference type="InterPro" id="IPR000941">
    <property type="entry name" value="Enolase"/>
</dbReference>
<comment type="similarity">
    <text evidence="2 10">Belongs to the enolase family.</text>
</comment>
<dbReference type="SMART" id="SM01192">
    <property type="entry name" value="Enolase_C"/>
    <property type="match status" value="1"/>
</dbReference>
<comment type="subcellular location">
    <subcellularLocation>
        <location evidence="10">Cytoplasm</location>
    </subcellularLocation>
    <subcellularLocation>
        <location evidence="10">Secreted</location>
    </subcellularLocation>
    <subcellularLocation>
        <location evidence="10">Cell surface</location>
    </subcellularLocation>
    <text evidence="10">Fractions of enolase are present in both the cytoplasm and on the cell surface.</text>
</comment>
<comment type="pathway">
    <text evidence="1 10">Carbohydrate degradation; glycolysis; pyruvate from D-glyceraldehyde 3-phosphate: step 4/5.</text>
</comment>
<evidence type="ECO:0000256" key="4">
    <source>
        <dbReference type="ARBA" id="ARBA00017068"/>
    </source>
</evidence>
<proteinExistence type="inferred from homology"/>
<evidence type="ECO:0000256" key="5">
    <source>
        <dbReference type="ARBA" id="ARBA00022525"/>
    </source>
</evidence>